<proteinExistence type="inferred from homology"/>
<dbReference type="InterPro" id="IPR029058">
    <property type="entry name" value="AB_hydrolase_fold"/>
</dbReference>
<evidence type="ECO:0000256" key="10">
    <source>
        <dbReference type="SAM" id="Phobius"/>
    </source>
</evidence>
<keyword evidence="7" id="KW-0439">Lignin degradation</keyword>
<dbReference type="PROSITE" id="PS51257">
    <property type="entry name" value="PROKAR_LIPOPROTEIN"/>
    <property type="match status" value="1"/>
</dbReference>
<name>A0A8H6YE66_9AGAR</name>
<comment type="subcellular location">
    <subcellularLocation>
        <location evidence="1">Secreted</location>
    </subcellularLocation>
</comment>
<dbReference type="GO" id="GO:0052689">
    <property type="term" value="F:carboxylic ester hydrolase activity"/>
    <property type="evidence" value="ECO:0007669"/>
    <property type="project" value="UniProtKB-KW"/>
</dbReference>
<sequence>MVSSSRCISAAPWLLLLTAVHASAQACPAIPSLASYNNTALPDLFTFANGQKVQTLADWACRRQEISTLMQMDELGTLPDPPASMTASFSGSTLTITVSEGGKSITFAPTITYPNTGTAPFPALIGMGGISIPSPAGVAIINFNNEQMAAQDTAASRGQGLFFNLFWERRVRRCIIILALCGQALIFLRLGAMMAWAWAVRVIMDALEQTPAAKINTARVGVSGCSRNGKGALVAGAFEPRLVLTIPQESGSGGTDSWRISDFIFSTGILTQNASEIVQENVWLSTNFDQFANTSVDKLPFDHHSLGAMVAPRGLFVIDNIGIDWLGPFSSYGAMVSARTAWTAMGASDSMGISQASNHSHCVFPSTQQPQLTVFINKFLFDQDTDTDIVETAGNYTFEVPDAQWAPWSVPTLV</sequence>
<comment type="similarity">
    <text evidence="2">Belongs to the carbohydrate esterase 15 (CE15) family.</text>
</comment>
<keyword evidence="10" id="KW-0812">Transmembrane</keyword>
<protein>
    <recommendedName>
        <fullName evidence="9">(4-O-methyl)-D-glucuronate--lignin esterase</fullName>
        <ecNumber evidence="9">3.1.1.117</ecNumber>
    </recommendedName>
</protein>
<dbReference type="OrthoDB" id="3781271at2759"/>
<keyword evidence="10" id="KW-0472">Membrane</keyword>
<evidence type="ECO:0000256" key="5">
    <source>
        <dbReference type="ARBA" id="ARBA00022729"/>
    </source>
</evidence>
<dbReference type="GO" id="GO:0005576">
    <property type="term" value="C:extracellular region"/>
    <property type="evidence" value="ECO:0007669"/>
    <property type="project" value="UniProtKB-SubCell"/>
</dbReference>
<evidence type="ECO:0000256" key="6">
    <source>
        <dbReference type="ARBA" id="ARBA00022801"/>
    </source>
</evidence>
<evidence type="ECO:0000256" key="1">
    <source>
        <dbReference type="ARBA" id="ARBA00004613"/>
    </source>
</evidence>
<keyword evidence="5 11" id="KW-0732">Signal</keyword>
<keyword evidence="6" id="KW-0378">Hydrolase</keyword>
<comment type="caution">
    <text evidence="13">The sequence shown here is derived from an EMBL/GenBank/DDBJ whole genome shotgun (WGS) entry which is preliminary data.</text>
</comment>
<feature type="chain" id="PRO_5043456494" description="(4-O-methyl)-D-glucuronate--lignin esterase" evidence="11">
    <location>
        <begin position="27"/>
        <end position="414"/>
    </location>
</feature>
<dbReference type="SUPFAM" id="SSF53474">
    <property type="entry name" value="alpha/beta-Hydrolases"/>
    <property type="match status" value="1"/>
</dbReference>
<keyword evidence="4" id="KW-0964">Secreted</keyword>
<evidence type="ECO:0000259" key="12">
    <source>
        <dbReference type="Pfam" id="PF22244"/>
    </source>
</evidence>
<dbReference type="AlphaFoldDB" id="A0A8H6YE66"/>
<dbReference type="EC" id="3.1.1.117" evidence="9"/>
<evidence type="ECO:0000256" key="9">
    <source>
        <dbReference type="ARBA" id="ARBA00026105"/>
    </source>
</evidence>
<evidence type="ECO:0000256" key="4">
    <source>
        <dbReference type="ARBA" id="ARBA00022525"/>
    </source>
</evidence>
<evidence type="ECO:0000256" key="11">
    <source>
        <dbReference type="SAM" id="SignalP"/>
    </source>
</evidence>
<dbReference type="Pfam" id="PF22244">
    <property type="entry name" value="GCE_fung"/>
    <property type="match status" value="2"/>
</dbReference>
<organism evidence="13 14">
    <name type="scientific">Mycena venus</name>
    <dbReference type="NCBI Taxonomy" id="2733690"/>
    <lineage>
        <taxon>Eukaryota</taxon>
        <taxon>Fungi</taxon>
        <taxon>Dikarya</taxon>
        <taxon>Basidiomycota</taxon>
        <taxon>Agaricomycotina</taxon>
        <taxon>Agaricomycetes</taxon>
        <taxon>Agaricomycetidae</taxon>
        <taxon>Agaricales</taxon>
        <taxon>Marasmiineae</taxon>
        <taxon>Mycenaceae</taxon>
        <taxon>Mycena</taxon>
    </lineage>
</organism>
<comment type="catalytic activity">
    <reaction evidence="8">
        <text>a 4-O-methyl-alpha-D-glucuronosyl ester derivative + H2O = 4-O-methyl-alpha-D-glucuronate derivative + an alcohol + H(+)</text>
        <dbReference type="Rhea" id="RHEA:67452"/>
        <dbReference type="ChEBI" id="CHEBI:15377"/>
        <dbReference type="ChEBI" id="CHEBI:15378"/>
        <dbReference type="ChEBI" id="CHEBI:30879"/>
        <dbReference type="ChEBI" id="CHEBI:171667"/>
        <dbReference type="ChEBI" id="CHEBI:171668"/>
        <dbReference type="EC" id="3.1.1.117"/>
    </reaction>
    <physiologicalReaction direction="left-to-right" evidence="8">
        <dbReference type="Rhea" id="RHEA:67453"/>
    </physiologicalReaction>
</comment>
<evidence type="ECO:0000313" key="13">
    <source>
        <dbReference type="EMBL" id="KAF7356691.1"/>
    </source>
</evidence>
<feature type="domain" description="4-O-methyl-glucuronoyl methylesterase-like" evidence="12">
    <location>
        <begin position="96"/>
        <end position="168"/>
    </location>
</feature>
<dbReference type="Proteomes" id="UP000620124">
    <property type="component" value="Unassembled WGS sequence"/>
</dbReference>
<keyword evidence="14" id="KW-1185">Reference proteome</keyword>
<evidence type="ECO:0000313" key="14">
    <source>
        <dbReference type="Proteomes" id="UP000620124"/>
    </source>
</evidence>
<dbReference type="Gene3D" id="3.40.50.1820">
    <property type="entry name" value="alpha/beta hydrolase"/>
    <property type="match status" value="1"/>
</dbReference>
<feature type="transmembrane region" description="Helical" evidence="10">
    <location>
        <begin position="175"/>
        <end position="199"/>
    </location>
</feature>
<dbReference type="GO" id="GO:0046274">
    <property type="term" value="P:lignin catabolic process"/>
    <property type="evidence" value="ECO:0007669"/>
    <property type="project" value="UniProtKB-KW"/>
</dbReference>
<gene>
    <name evidence="13" type="ORF">MVEN_01003800</name>
</gene>
<keyword evidence="10" id="KW-1133">Transmembrane helix</keyword>
<evidence type="ECO:0000256" key="3">
    <source>
        <dbReference type="ARBA" id="ARBA00022487"/>
    </source>
</evidence>
<dbReference type="EMBL" id="JACAZI010000007">
    <property type="protein sequence ID" value="KAF7356691.1"/>
    <property type="molecule type" value="Genomic_DNA"/>
</dbReference>
<accession>A0A8H6YE66</accession>
<evidence type="ECO:0000256" key="2">
    <source>
        <dbReference type="ARBA" id="ARBA00010092"/>
    </source>
</evidence>
<dbReference type="InterPro" id="IPR054579">
    <property type="entry name" value="GCE-like_dom"/>
</dbReference>
<feature type="signal peptide" evidence="11">
    <location>
        <begin position="1"/>
        <end position="26"/>
    </location>
</feature>
<keyword evidence="3" id="KW-0719">Serine esterase</keyword>
<feature type="domain" description="4-O-methyl-glucuronoyl methylesterase-like" evidence="12">
    <location>
        <begin position="190"/>
        <end position="346"/>
    </location>
</feature>
<evidence type="ECO:0000256" key="8">
    <source>
        <dbReference type="ARBA" id="ARBA00024511"/>
    </source>
</evidence>
<evidence type="ECO:0000256" key="7">
    <source>
        <dbReference type="ARBA" id="ARBA00023185"/>
    </source>
</evidence>
<reference evidence="13" key="1">
    <citation type="submission" date="2020-05" db="EMBL/GenBank/DDBJ databases">
        <title>Mycena genomes resolve the evolution of fungal bioluminescence.</title>
        <authorList>
            <person name="Tsai I.J."/>
        </authorList>
    </citation>
    <scope>NUCLEOTIDE SEQUENCE</scope>
    <source>
        <strain evidence="13">CCC161011</strain>
    </source>
</reference>